<dbReference type="PANTHER" id="PTHR33352">
    <property type="entry name" value="SLR1095 PROTEIN"/>
    <property type="match status" value="1"/>
</dbReference>
<organism evidence="2 3">
    <name type="scientific">Pseudanabaena cinerea FACHB-1277</name>
    <dbReference type="NCBI Taxonomy" id="2949581"/>
    <lineage>
        <taxon>Bacteria</taxon>
        <taxon>Bacillati</taxon>
        <taxon>Cyanobacteriota</taxon>
        <taxon>Cyanophyceae</taxon>
        <taxon>Pseudanabaenales</taxon>
        <taxon>Pseudanabaenaceae</taxon>
        <taxon>Pseudanabaena</taxon>
        <taxon>Pseudanabaena cinerea</taxon>
    </lineage>
</organism>
<evidence type="ECO:0000313" key="3">
    <source>
        <dbReference type="Proteomes" id="UP000631421"/>
    </source>
</evidence>
<feature type="domain" description="Putative restriction endonuclease" evidence="1">
    <location>
        <begin position="33"/>
        <end position="169"/>
    </location>
</feature>
<dbReference type="PANTHER" id="PTHR33352:SF3">
    <property type="entry name" value="SLR1612 PROTEIN"/>
    <property type="match status" value="1"/>
</dbReference>
<dbReference type="Proteomes" id="UP000631421">
    <property type="component" value="Unassembled WGS sequence"/>
</dbReference>
<dbReference type="CDD" id="cd06260">
    <property type="entry name" value="DUF820-like"/>
    <property type="match status" value="1"/>
</dbReference>
<protein>
    <submittedName>
        <fullName evidence="2">Uma2 family endonuclease</fullName>
    </submittedName>
</protein>
<keyword evidence="2" id="KW-0540">Nuclease</keyword>
<keyword evidence="2" id="KW-0255">Endonuclease</keyword>
<gene>
    <name evidence="2" type="ORF">H6F44_19955</name>
</gene>
<sequence>MVTIAFEYRQLPTAEDLPDSDETPVDNELQNDIPNMLLNLLRSIWSDRQDWFFGVDMCYYYEANIEEPKKSKAIVPDGFLAIGVPRLKDEGGRLSYVLWQEQVKPILVLEVISKEYNGEYEEKLRQYQKLGILYYVVYNSLSGRRGRYKGHESLEVYKLIDGKYELLPSVALLSESSKVVWMPEIGLGIGCERRIWGNWEREWLYWYDRDNVRYPSAEERAEQERQQKEKLANYLRSMGINPDEI</sequence>
<comment type="caution">
    <text evidence="2">The sequence shown here is derived from an EMBL/GenBank/DDBJ whole genome shotgun (WGS) entry which is preliminary data.</text>
</comment>
<dbReference type="GO" id="GO:0004519">
    <property type="term" value="F:endonuclease activity"/>
    <property type="evidence" value="ECO:0007669"/>
    <property type="project" value="UniProtKB-KW"/>
</dbReference>
<evidence type="ECO:0000259" key="1">
    <source>
        <dbReference type="Pfam" id="PF05685"/>
    </source>
</evidence>
<dbReference type="InterPro" id="IPR008538">
    <property type="entry name" value="Uma2"/>
</dbReference>
<dbReference type="EMBL" id="JACJPY010000100">
    <property type="protein sequence ID" value="MBD2152372.1"/>
    <property type="molecule type" value="Genomic_DNA"/>
</dbReference>
<proteinExistence type="predicted"/>
<evidence type="ECO:0000313" key="2">
    <source>
        <dbReference type="EMBL" id="MBD2152372.1"/>
    </source>
</evidence>
<reference evidence="2" key="2">
    <citation type="submission" date="2020-08" db="EMBL/GenBank/DDBJ databases">
        <authorList>
            <person name="Chen M."/>
            <person name="Teng W."/>
            <person name="Zhao L."/>
            <person name="Hu C."/>
            <person name="Zhou Y."/>
            <person name="Han B."/>
            <person name="Song L."/>
            <person name="Shu W."/>
        </authorList>
    </citation>
    <scope>NUCLEOTIDE SEQUENCE</scope>
    <source>
        <strain evidence="2">FACHB-1277</strain>
    </source>
</reference>
<dbReference type="AlphaFoldDB" id="A0A926UW89"/>
<dbReference type="Pfam" id="PF05685">
    <property type="entry name" value="Uma2"/>
    <property type="match status" value="1"/>
</dbReference>
<accession>A0A926UW89</accession>
<keyword evidence="2" id="KW-0378">Hydrolase</keyword>
<name>A0A926UW89_9CYAN</name>
<dbReference type="RefSeq" id="WP_190352822.1">
    <property type="nucleotide sequence ID" value="NZ_JACJPY010000100.1"/>
</dbReference>
<reference evidence="2" key="1">
    <citation type="journal article" date="2015" name="ISME J.">
        <title>Draft Genome Sequence of Streptomyces incarnatus NRRL8089, which Produces the Nucleoside Antibiotic Sinefungin.</title>
        <authorList>
            <person name="Oshima K."/>
            <person name="Hattori M."/>
            <person name="Shimizu H."/>
            <person name="Fukuda K."/>
            <person name="Nemoto M."/>
            <person name="Inagaki K."/>
            <person name="Tamura T."/>
        </authorList>
    </citation>
    <scope>NUCLEOTIDE SEQUENCE</scope>
    <source>
        <strain evidence="2">FACHB-1277</strain>
    </source>
</reference>
<keyword evidence="3" id="KW-1185">Reference proteome</keyword>